<evidence type="ECO:0000313" key="2">
    <source>
        <dbReference type="Proteomes" id="UP000828941"/>
    </source>
</evidence>
<name>A0ACB9KVY4_BAUVA</name>
<proteinExistence type="predicted"/>
<sequence>MFRIAIVCSILFFLVSFTIPVPFAAGKNTNSLTAYEVLQQYNFPDGLLPKGVVAYKLDSSTGKFKVYLNGTCTFKIQSYELKYKSTITGVITKGKLSSLSGIKVKVLILWFDIVKVTREEGDLDFSVGIASADFPVSNFYESPTCGCGFDCLDRNLTKINYKPFVSSS</sequence>
<gene>
    <name evidence="1" type="ORF">L6164_034707</name>
</gene>
<organism evidence="1 2">
    <name type="scientific">Bauhinia variegata</name>
    <name type="common">Purple orchid tree</name>
    <name type="synonym">Phanera variegata</name>
    <dbReference type="NCBI Taxonomy" id="167791"/>
    <lineage>
        <taxon>Eukaryota</taxon>
        <taxon>Viridiplantae</taxon>
        <taxon>Streptophyta</taxon>
        <taxon>Embryophyta</taxon>
        <taxon>Tracheophyta</taxon>
        <taxon>Spermatophyta</taxon>
        <taxon>Magnoliopsida</taxon>
        <taxon>eudicotyledons</taxon>
        <taxon>Gunneridae</taxon>
        <taxon>Pentapetalae</taxon>
        <taxon>rosids</taxon>
        <taxon>fabids</taxon>
        <taxon>Fabales</taxon>
        <taxon>Fabaceae</taxon>
        <taxon>Cercidoideae</taxon>
        <taxon>Cercideae</taxon>
        <taxon>Bauhiniinae</taxon>
        <taxon>Bauhinia</taxon>
    </lineage>
</organism>
<keyword evidence="2" id="KW-1185">Reference proteome</keyword>
<comment type="caution">
    <text evidence="1">The sequence shown here is derived from an EMBL/GenBank/DDBJ whole genome shotgun (WGS) entry which is preliminary data.</text>
</comment>
<protein>
    <submittedName>
        <fullName evidence="1">Uncharacterized protein</fullName>
    </submittedName>
</protein>
<dbReference type="Proteomes" id="UP000828941">
    <property type="component" value="Chromosome 13"/>
</dbReference>
<reference evidence="1 2" key="1">
    <citation type="journal article" date="2022" name="DNA Res.">
        <title>Chromosomal-level genome assembly of the orchid tree Bauhinia variegata (Leguminosae; Cercidoideae) supports the allotetraploid origin hypothesis of Bauhinia.</title>
        <authorList>
            <person name="Zhong Y."/>
            <person name="Chen Y."/>
            <person name="Zheng D."/>
            <person name="Pang J."/>
            <person name="Liu Y."/>
            <person name="Luo S."/>
            <person name="Meng S."/>
            <person name="Qian L."/>
            <person name="Wei D."/>
            <person name="Dai S."/>
            <person name="Zhou R."/>
        </authorList>
    </citation>
    <scope>NUCLEOTIDE SEQUENCE [LARGE SCALE GENOMIC DNA]</scope>
    <source>
        <strain evidence="1">BV-YZ2020</strain>
    </source>
</reference>
<accession>A0ACB9KVY4</accession>
<evidence type="ECO:0000313" key="1">
    <source>
        <dbReference type="EMBL" id="KAI4301428.1"/>
    </source>
</evidence>
<dbReference type="EMBL" id="CM039438">
    <property type="protein sequence ID" value="KAI4301428.1"/>
    <property type="molecule type" value="Genomic_DNA"/>
</dbReference>